<reference evidence="1" key="1">
    <citation type="submission" date="2014-05" db="EMBL/GenBank/DDBJ databases">
        <title>The genome and life-stage specific transcriptomes of Globodera pallida elucidate key aspects of plant parasitism by a cyst nematode.</title>
        <authorList>
            <person name="Cotton J.A."/>
            <person name="Lilley C.J."/>
            <person name="Jones L.M."/>
            <person name="Kikuchi T."/>
            <person name="Reid A.J."/>
            <person name="Thorpe P."/>
            <person name="Tsai I.J."/>
            <person name="Beasley H."/>
            <person name="Blok V."/>
            <person name="Cock P.J.A."/>
            <person name="Van den Akker S.E."/>
            <person name="Holroyd N."/>
            <person name="Hunt M."/>
            <person name="Mantelin S."/>
            <person name="Naghra H."/>
            <person name="Pain A."/>
            <person name="Palomares-Rius J.E."/>
            <person name="Zarowiecki M."/>
            <person name="Berriman M."/>
            <person name="Jones J.T."/>
            <person name="Urwin P.E."/>
        </authorList>
    </citation>
    <scope>NUCLEOTIDE SEQUENCE [LARGE SCALE GENOMIC DNA]</scope>
    <source>
        <strain evidence="1">Lindley</strain>
    </source>
</reference>
<dbReference type="Proteomes" id="UP000050741">
    <property type="component" value="Unassembled WGS sequence"/>
</dbReference>
<sequence length="278" mass="30966">MSHLYVRYSTRHSNGGTQIHCTRIIRSGPIIAEVTEEFDELRAADPNGEGGSRILFNLALLVIHQLRFSNSKCNTTTTTKAWITAALLGRLSSNRQNTRKKAPTAACISSSSINNNYLNSNNWLFISIYNTASNRILNNDRNNNKWMLKQQQQQQQPQQTQIGNSEFSYRAASGDYCLLTTSPTIQLRHRSQISEGMMLNEAEMADTAGLNAFLDENGAEARFNSICSKRSMDWRPSTTGDGTNGHSSFGDDEKCQFDGQHAHLDFPFAMENGNGTAN</sequence>
<protein>
    <submittedName>
        <fullName evidence="2">Uncharacterized protein</fullName>
    </submittedName>
</protein>
<dbReference type="WBParaSite" id="GPLIN_001199000">
    <property type="protein sequence ID" value="GPLIN_001199000"/>
    <property type="gene ID" value="GPLIN_001199000"/>
</dbReference>
<dbReference type="AlphaFoldDB" id="A0A183CGI5"/>
<name>A0A183CGI5_GLOPA</name>
<accession>A0A183CGI5</accession>
<keyword evidence="1" id="KW-1185">Reference proteome</keyword>
<proteinExistence type="predicted"/>
<organism evidence="1 2">
    <name type="scientific">Globodera pallida</name>
    <name type="common">Potato cyst nematode worm</name>
    <name type="synonym">Heterodera pallida</name>
    <dbReference type="NCBI Taxonomy" id="36090"/>
    <lineage>
        <taxon>Eukaryota</taxon>
        <taxon>Metazoa</taxon>
        <taxon>Ecdysozoa</taxon>
        <taxon>Nematoda</taxon>
        <taxon>Chromadorea</taxon>
        <taxon>Rhabditida</taxon>
        <taxon>Tylenchina</taxon>
        <taxon>Tylenchomorpha</taxon>
        <taxon>Tylenchoidea</taxon>
        <taxon>Heteroderidae</taxon>
        <taxon>Heteroderinae</taxon>
        <taxon>Globodera</taxon>
    </lineage>
</organism>
<reference evidence="2" key="2">
    <citation type="submission" date="2016-06" db="UniProtKB">
        <authorList>
            <consortium name="WormBaseParasite"/>
        </authorList>
    </citation>
    <scope>IDENTIFICATION</scope>
</reference>
<evidence type="ECO:0000313" key="2">
    <source>
        <dbReference type="WBParaSite" id="GPLIN_001199000"/>
    </source>
</evidence>
<evidence type="ECO:0000313" key="1">
    <source>
        <dbReference type="Proteomes" id="UP000050741"/>
    </source>
</evidence>